<evidence type="ECO:0000256" key="2">
    <source>
        <dbReference type="ARBA" id="ARBA00023157"/>
    </source>
</evidence>
<keyword evidence="3" id="KW-0175">Coiled coil</keyword>
<dbReference type="GeneTree" id="ENSGT01020000230338"/>
<dbReference type="PROSITE" id="PS00615">
    <property type="entry name" value="C_TYPE_LECTIN_1"/>
    <property type="match status" value="1"/>
</dbReference>
<dbReference type="GO" id="GO:0030246">
    <property type="term" value="F:carbohydrate binding"/>
    <property type="evidence" value="ECO:0007669"/>
    <property type="project" value="UniProtKB-KW"/>
</dbReference>
<dbReference type="Ensembl" id="ENSDLAT00005041635.2">
    <property type="protein sequence ID" value="ENSDLAP00005038986.2"/>
    <property type="gene ID" value="ENSDLAG00005017413.2"/>
</dbReference>
<dbReference type="Gene3D" id="1.20.5.1000">
    <property type="entry name" value="arf6 gtpase in complex with a specific effector, jip4"/>
    <property type="match status" value="2"/>
</dbReference>
<dbReference type="InterPro" id="IPR016186">
    <property type="entry name" value="C-type_lectin-like/link_sf"/>
</dbReference>
<accession>A0A8C4NQ24</accession>
<dbReference type="InterPro" id="IPR001304">
    <property type="entry name" value="C-type_lectin-like"/>
</dbReference>
<keyword evidence="6" id="KW-1185">Reference proteome</keyword>
<dbReference type="CDD" id="cd03590">
    <property type="entry name" value="CLECT_DC-SIGN_like"/>
    <property type="match status" value="1"/>
</dbReference>
<gene>
    <name evidence="5" type="primary">LOC127355011</name>
</gene>
<evidence type="ECO:0000313" key="5">
    <source>
        <dbReference type="Ensembl" id="ENSDLAP00005038986.2"/>
    </source>
</evidence>
<dbReference type="PROSITE" id="PS50041">
    <property type="entry name" value="C_TYPE_LECTIN_2"/>
    <property type="match status" value="1"/>
</dbReference>
<protein>
    <recommendedName>
        <fullName evidence="4">C-type lectin domain-containing protein</fullName>
    </recommendedName>
</protein>
<reference evidence="5" key="2">
    <citation type="submission" date="2025-09" db="UniProtKB">
        <authorList>
            <consortium name="Ensembl"/>
        </authorList>
    </citation>
    <scope>IDENTIFICATION</scope>
</reference>
<organism evidence="5 6">
    <name type="scientific">Dicentrarchus labrax</name>
    <name type="common">European seabass</name>
    <name type="synonym">Morone labrax</name>
    <dbReference type="NCBI Taxonomy" id="13489"/>
    <lineage>
        <taxon>Eukaryota</taxon>
        <taxon>Metazoa</taxon>
        <taxon>Chordata</taxon>
        <taxon>Craniata</taxon>
        <taxon>Vertebrata</taxon>
        <taxon>Euteleostomi</taxon>
        <taxon>Actinopterygii</taxon>
        <taxon>Neopterygii</taxon>
        <taxon>Teleostei</taxon>
        <taxon>Neoteleostei</taxon>
        <taxon>Acanthomorphata</taxon>
        <taxon>Eupercaria</taxon>
        <taxon>Moronidae</taxon>
        <taxon>Dicentrarchus</taxon>
    </lineage>
</organism>
<dbReference type="InterPro" id="IPR033989">
    <property type="entry name" value="CD209-like_CTLD"/>
</dbReference>
<keyword evidence="2" id="KW-1015">Disulfide bond</keyword>
<evidence type="ECO:0000313" key="6">
    <source>
        <dbReference type="Proteomes" id="UP000694389"/>
    </source>
</evidence>
<sequence>QLVRGESLAPPTDQPSISFPLATSVKTTTQGFKVSVACIEAYLHCFCRLKCLEISRLAFTLRDCSKHHSCIFQDSTDRVYALRNSPFRVATLCLGLLCVILLAGVIGQSVHYQKAEQDRESNLKALSEEKEKLQVDLKTVQKDKRDLQAKSNQLQQQNDLLTKRKEQIQINNNLLTEQTNQLKNSQSELKTSNDALKKAKEELEASKDQLKLSNNALSTAKDLLQKNYDLVIQRKSELQTRYDSVTRDRDNLQNKYNNVTRSKEQLQKDYNALIKDVEHLQDRYNFSSREKDKLESSHQNLTITKETLQANFNVLVKATDELRASYSSLIQEKKELEKSCKNVTVERDWLKTNNDNLTTERDQLQMEVERLNATIQDKKCPSGWKKFEYSCYFTSSSKRTWNRSREYCQTKEADLAIITSQEEMTFINALYGSEKEVWIGLSDEGVEGQWKWVDGTPMTKAFWGKDQPNSHMGRNQDCVEFWHRASGTGDWNDENCAIEQNWICEK</sequence>
<dbReference type="InterPro" id="IPR018378">
    <property type="entry name" value="C-type_lectin_CS"/>
</dbReference>
<dbReference type="AlphaFoldDB" id="A0A8C4NQ24"/>
<name>A0A8C4NQ24_DICLA</name>
<proteinExistence type="predicted"/>
<dbReference type="Proteomes" id="UP000694389">
    <property type="component" value="Unassembled WGS sequence"/>
</dbReference>
<evidence type="ECO:0000256" key="1">
    <source>
        <dbReference type="ARBA" id="ARBA00022734"/>
    </source>
</evidence>
<keyword evidence="1" id="KW-0430">Lectin</keyword>
<evidence type="ECO:0000256" key="3">
    <source>
        <dbReference type="SAM" id="Coils"/>
    </source>
</evidence>
<evidence type="ECO:0000259" key="4">
    <source>
        <dbReference type="PROSITE" id="PS50041"/>
    </source>
</evidence>
<feature type="coiled-coil region" evidence="3">
    <location>
        <begin position="112"/>
        <end position="374"/>
    </location>
</feature>
<reference evidence="5" key="1">
    <citation type="submission" date="2025-08" db="UniProtKB">
        <authorList>
            <consortium name="Ensembl"/>
        </authorList>
    </citation>
    <scope>IDENTIFICATION</scope>
</reference>
<dbReference type="SUPFAM" id="SSF56436">
    <property type="entry name" value="C-type lectin-like"/>
    <property type="match status" value="1"/>
</dbReference>
<dbReference type="Pfam" id="PF00059">
    <property type="entry name" value="Lectin_C"/>
    <property type="match status" value="1"/>
</dbReference>
<dbReference type="PANTHER" id="PTHR22803">
    <property type="entry name" value="MANNOSE, PHOSPHOLIPASE, LECTIN RECEPTOR RELATED"/>
    <property type="match status" value="1"/>
</dbReference>
<dbReference type="Gene3D" id="3.10.100.10">
    <property type="entry name" value="Mannose-Binding Protein A, subunit A"/>
    <property type="match status" value="1"/>
</dbReference>
<dbReference type="InterPro" id="IPR050111">
    <property type="entry name" value="C-type_lectin/snaclec_domain"/>
</dbReference>
<feature type="domain" description="C-type lectin" evidence="4">
    <location>
        <begin position="387"/>
        <end position="505"/>
    </location>
</feature>
<dbReference type="SMART" id="SM00034">
    <property type="entry name" value="CLECT"/>
    <property type="match status" value="1"/>
</dbReference>
<dbReference type="Gene3D" id="1.20.5.400">
    <property type="match status" value="1"/>
</dbReference>
<dbReference type="InterPro" id="IPR016187">
    <property type="entry name" value="CTDL_fold"/>
</dbReference>